<dbReference type="FunFam" id="3.90.1640.30:FF:000001">
    <property type="entry name" value="Single-stranded-DNA-specific exonuclease RecJ"/>
    <property type="match status" value="1"/>
</dbReference>
<keyword evidence="5 10" id="KW-0269">Exonuclease</keyword>
<dbReference type="Gene3D" id="3.10.310.30">
    <property type="match status" value="1"/>
</dbReference>
<evidence type="ECO:0000256" key="5">
    <source>
        <dbReference type="ARBA" id="ARBA00022839"/>
    </source>
</evidence>
<dbReference type="GO" id="GO:0006310">
    <property type="term" value="P:DNA recombination"/>
    <property type="evidence" value="ECO:0007669"/>
    <property type="project" value="InterPro"/>
</dbReference>
<dbReference type="InterPro" id="IPR003156">
    <property type="entry name" value="DHHA1_dom"/>
</dbReference>
<reference evidence="10 11" key="1">
    <citation type="journal article" date="2011" name="J. Bacteriol.">
        <title>Complete genome sequence of seawater bacterium Glaciecola nitratireducens FR1064T.</title>
        <authorList>
            <person name="Bian F."/>
            <person name="Qin Q.L."/>
            <person name="Xie B.B."/>
            <person name="Shu Y.L."/>
            <person name="Zhang X.Y."/>
            <person name="Yu Y."/>
            <person name="Chen B."/>
            <person name="Chen X.L."/>
            <person name="Zhou B.C."/>
            <person name="Zhang Y.Z."/>
        </authorList>
    </citation>
    <scope>NUCLEOTIDE SEQUENCE [LARGE SCALE GENOMIC DNA]</scope>
    <source>
        <strain evidence="11">JCM 12485 / KCTC 12276 / FR1064</strain>
    </source>
</reference>
<dbReference type="SUPFAM" id="SSF64182">
    <property type="entry name" value="DHH phosphoesterases"/>
    <property type="match status" value="1"/>
</dbReference>
<accession>G4QFS7</accession>
<evidence type="ECO:0000256" key="2">
    <source>
        <dbReference type="ARBA" id="ARBA00019841"/>
    </source>
</evidence>
<proteinExistence type="inferred from homology"/>
<comment type="similarity">
    <text evidence="1">Belongs to the RecJ family.</text>
</comment>
<dbReference type="InterPro" id="IPR038763">
    <property type="entry name" value="DHH_sf"/>
</dbReference>
<dbReference type="eggNOG" id="COG0608">
    <property type="taxonomic scope" value="Bacteria"/>
</dbReference>
<evidence type="ECO:0000256" key="6">
    <source>
        <dbReference type="SAM" id="Coils"/>
    </source>
</evidence>
<dbReference type="GO" id="GO:0008409">
    <property type="term" value="F:5'-3' exonuclease activity"/>
    <property type="evidence" value="ECO:0007669"/>
    <property type="project" value="InterPro"/>
</dbReference>
<name>G4QFS7_GLANF</name>
<dbReference type="Pfam" id="PF17768">
    <property type="entry name" value="RecJ_OB"/>
    <property type="match status" value="1"/>
</dbReference>
<evidence type="ECO:0000259" key="7">
    <source>
        <dbReference type="Pfam" id="PF01368"/>
    </source>
</evidence>
<dbReference type="InterPro" id="IPR051673">
    <property type="entry name" value="SSDNA_exonuclease_RecJ"/>
</dbReference>
<dbReference type="EMBL" id="CP003060">
    <property type="protein sequence ID" value="AEP28862.1"/>
    <property type="molecule type" value="Genomic_DNA"/>
</dbReference>
<organism evidence="10 11">
    <name type="scientific">Glaciecola nitratireducens (strain JCM 12485 / KCTC 12276 / FR1064)</name>
    <dbReference type="NCBI Taxonomy" id="1085623"/>
    <lineage>
        <taxon>Bacteria</taxon>
        <taxon>Pseudomonadati</taxon>
        <taxon>Pseudomonadota</taxon>
        <taxon>Gammaproteobacteria</taxon>
        <taxon>Alteromonadales</taxon>
        <taxon>Alteromonadaceae</taxon>
        <taxon>Brumicola</taxon>
    </lineage>
</organism>
<dbReference type="KEGG" id="gni:GNIT_0718"/>
<feature type="coiled-coil region" evidence="6">
    <location>
        <begin position="304"/>
        <end position="338"/>
    </location>
</feature>
<evidence type="ECO:0000313" key="11">
    <source>
        <dbReference type="Proteomes" id="UP000009282"/>
    </source>
</evidence>
<dbReference type="Gene3D" id="3.90.1640.30">
    <property type="match status" value="1"/>
</dbReference>
<dbReference type="PANTHER" id="PTHR30255:SF2">
    <property type="entry name" value="SINGLE-STRANDED-DNA-SPECIFIC EXONUCLEASE RECJ"/>
    <property type="match status" value="1"/>
</dbReference>
<keyword evidence="3" id="KW-0540">Nuclease</keyword>
<evidence type="ECO:0000256" key="1">
    <source>
        <dbReference type="ARBA" id="ARBA00005915"/>
    </source>
</evidence>
<evidence type="ECO:0000256" key="4">
    <source>
        <dbReference type="ARBA" id="ARBA00022801"/>
    </source>
</evidence>
<dbReference type="GO" id="GO:0003676">
    <property type="term" value="F:nucleic acid binding"/>
    <property type="evidence" value="ECO:0007669"/>
    <property type="project" value="InterPro"/>
</dbReference>
<dbReference type="InterPro" id="IPR001667">
    <property type="entry name" value="DDH_dom"/>
</dbReference>
<keyword evidence="6" id="KW-0175">Coiled coil</keyword>
<gene>
    <name evidence="10" type="primary">recJ</name>
    <name evidence="10" type="ordered locus">GNIT_0718</name>
</gene>
<dbReference type="HOGENOM" id="CLU_009736_5_1_6"/>
<sequence length="572" mass="62907">MQIQRRHAVISNPIDVQLPPILDRLYRNRGVTDVAQIQTQIKKLRHYKELKGIEKAASLICEAIKQELSICIIGDFDADGATSTAICMLSLKAFGHTNVHYLVPNRFDFGYGLSPEIVDVAHQNNAEFIITVDNGISCVNGVSHAKDLGMKVVVTDHHLPGFTLPDADAIVNPNQPGCEFLSKNLAGVGVAFYVMLAVKAKLQEQGWFEKKNIPAPNLANYLDIVALGTVADVVPLDQNNRVLVHQGLQRIRSGIARPGIRAILDVAARPCHKLSSTDLGFVLGPRLNAAGRLDDMSLGIECLLTEDEQMARQMAARLDALNLERREIESSMKEEAEKALQAFMSDGNDLPAGVVLYQSDFHQGVIGILAGRIKEKYYRPTIVFAQQDDYVIKGSARSVPGVHIRDLLETVNTQHPGLIDKFGGHAMAAGLSLQTTKLSEFKAAFETAVALATKGLPMHNLILSDGILESDEINIDNASLIKLAVPWGQTFEEPLFDGVFQMRSQRIVGKNHLKMVVSLDGIEFDAIAFNIDLESWPNVKTRQVKLAYKLDINEFRGQISVQLLVQALESVD</sequence>
<dbReference type="PANTHER" id="PTHR30255">
    <property type="entry name" value="SINGLE-STRANDED-DNA-SPECIFIC EXONUCLEASE RECJ"/>
    <property type="match status" value="1"/>
</dbReference>
<dbReference type="InterPro" id="IPR004610">
    <property type="entry name" value="RecJ"/>
</dbReference>
<dbReference type="GO" id="GO:0006281">
    <property type="term" value="P:DNA repair"/>
    <property type="evidence" value="ECO:0007669"/>
    <property type="project" value="InterPro"/>
</dbReference>
<dbReference type="Pfam" id="PF01368">
    <property type="entry name" value="DHH"/>
    <property type="match status" value="1"/>
</dbReference>
<feature type="domain" description="DDH" evidence="7">
    <location>
        <begin position="69"/>
        <end position="229"/>
    </location>
</feature>
<evidence type="ECO:0000313" key="10">
    <source>
        <dbReference type="EMBL" id="AEP28862.1"/>
    </source>
</evidence>
<keyword evidence="4" id="KW-0378">Hydrolase</keyword>
<feature type="domain" description="DHHA1" evidence="8">
    <location>
        <begin position="354"/>
        <end position="449"/>
    </location>
</feature>
<evidence type="ECO:0000256" key="3">
    <source>
        <dbReference type="ARBA" id="ARBA00022722"/>
    </source>
</evidence>
<feature type="domain" description="RecJ OB" evidence="9">
    <location>
        <begin position="465"/>
        <end position="566"/>
    </location>
</feature>
<dbReference type="RefSeq" id="WP_014107737.1">
    <property type="nucleotide sequence ID" value="NC_016041.1"/>
</dbReference>
<evidence type="ECO:0000259" key="8">
    <source>
        <dbReference type="Pfam" id="PF02272"/>
    </source>
</evidence>
<dbReference type="STRING" id="1085623.GNIT_0718"/>
<dbReference type="Pfam" id="PF02272">
    <property type="entry name" value="DHHA1"/>
    <property type="match status" value="1"/>
</dbReference>
<dbReference type="NCBIfam" id="TIGR00644">
    <property type="entry name" value="recJ"/>
    <property type="match status" value="1"/>
</dbReference>
<evidence type="ECO:0000259" key="9">
    <source>
        <dbReference type="Pfam" id="PF17768"/>
    </source>
</evidence>
<dbReference type="InterPro" id="IPR041122">
    <property type="entry name" value="RecJ_OB"/>
</dbReference>
<keyword evidence="11" id="KW-1185">Reference proteome</keyword>
<dbReference type="Proteomes" id="UP000009282">
    <property type="component" value="Chromosome"/>
</dbReference>
<dbReference type="OrthoDB" id="9809852at2"/>
<protein>
    <recommendedName>
        <fullName evidence="2">Single-stranded-DNA-specific exonuclease RecJ</fullName>
    </recommendedName>
</protein>
<dbReference type="AlphaFoldDB" id="G4QFS7"/>